<evidence type="ECO:0000259" key="5">
    <source>
        <dbReference type="Pfam" id="PF01055"/>
    </source>
</evidence>
<gene>
    <name evidence="8" type="ORF">SAMN02745149_01535</name>
</gene>
<dbReference type="Proteomes" id="UP000190423">
    <property type="component" value="Unassembled WGS sequence"/>
</dbReference>
<dbReference type="PROSITE" id="PS00129">
    <property type="entry name" value="GLYCOSYL_HYDROL_F31_1"/>
    <property type="match status" value="1"/>
</dbReference>
<dbReference type="Gene3D" id="2.60.40.4040">
    <property type="match status" value="1"/>
</dbReference>
<dbReference type="InterPro" id="IPR048395">
    <property type="entry name" value="Glyco_hydro_31_C"/>
</dbReference>
<feature type="domain" description="Glycosyl hydrolase family 31 C-terminal" evidence="7">
    <location>
        <begin position="548"/>
        <end position="601"/>
    </location>
</feature>
<proteinExistence type="inferred from homology"/>
<evidence type="ECO:0000256" key="2">
    <source>
        <dbReference type="ARBA" id="ARBA00022801"/>
    </source>
</evidence>
<feature type="domain" description="Glycoside hydrolase family 31 N-terminal" evidence="6">
    <location>
        <begin position="44"/>
        <end position="117"/>
    </location>
</feature>
<dbReference type="RefSeq" id="WP_078933446.1">
    <property type="nucleotide sequence ID" value="NZ_FUWG01000011.1"/>
</dbReference>
<dbReference type="Pfam" id="PF13802">
    <property type="entry name" value="Gal_mutarotas_2"/>
    <property type="match status" value="1"/>
</dbReference>
<evidence type="ECO:0000256" key="3">
    <source>
        <dbReference type="ARBA" id="ARBA00023295"/>
    </source>
</evidence>
<dbReference type="GO" id="GO:0005975">
    <property type="term" value="P:carbohydrate metabolic process"/>
    <property type="evidence" value="ECO:0007669"/>
    <property type="project" value="InterPro"/>
</dbReference>
<dbReference type="CDD" id="cd06604">
    <property type="entry name" value="GH31_glucosidase_II_MalA"/>
    <property type="match status" value="1"/>
</dbReference>
<name>A0A1T4LCZ2_TREPO</name>
<reference evidence="8 9" key="1">
    <citation type="submission" date="2017-02" db="EMBL/GenBank/DDBJ databases">
        <authorList>
            <person name="Peterson S.W."/>
        </authorList>
    </citation>
    <scope>NUCLEOTIDE SEQUENCE [LARGE SCALE GENOMIC DNA]</scope>
    <source>
        <strain evidence="8 9">ATCC BAA-908</strain>
    </source>
</reference>
<evidence type="ECO:0000259" key="7">
    <source>
        <dbReference type="Pfam" id="PF21365"/>
    </source>
</evidence>
<evidence type="ECO:0000313" key="9">
    <source>
        <dbReference type="Proteomes" id="UP000190423"/>
    </source>
</evidence>
<dbReference type="InterPro" id="IPR030458">
    <property type="entry name" value="Glyco_hydro_31_AS"/>
</dbReference>
<dbReference type="STRING" id="261392.SAMN02745149_01535"/>
<dbReference type="Pfam" id="PF01055">
    <property type="entry name" value="Glyco_hydro_31_2nd"/>
    <property type="match status" value="1"/>
</dbReference>
<evidence type="ECO:0000256" key="1">
    <source>
        <dbReference type="ARBA" id="ARBA00007806"/>
    </source>
</evidence>
<dbReference type="InterPro" id="IPR000322">
    <property type="entry name" value="Glyco_hydro_31_TIM"/>
</dbReference>
<evidence type="ECO:0000313" key="8">
    <source>
        <dbReference type="EMBL" id="SJZ52417.1"/>
    </source>
</evidence>
<accession>A0A1T4LCZ2</accession>
<dbReference type="PANTHER" id="PTHR22762:SF166">
    <property type="entry name" value="ALPHA-GLUCOSIDASE"/>
    <property type="match status" value="1"/>
</dbReference>
<keyword evidence="9" id="KW-1185">Reference proteome</keyword>
<feature type="domain" description="Glycoside hydrolase family 31 TIM barrel" evidence="5">
    <location>
        <begin position="166"/>
        <end position="539"/>
    </location>
</feature>
<dbReference type="GO" id="GO:0004553">
    <property type="term" value="F:hydrolase activity, hydrolyzing O-glycosyl compounds"/>
    <property type="evidence" value="ECO:0007669"/>
    <property type="project" value="InterPro"/>
</dbReference>
<dbReference type="Gene3D" id="3.20.20.80">
    <property type="entry name" value="Glycosidases"/>
    <property type="match status" value="1"/>
</dbReference>
<dbReference type="PANTHER" id="PTHR22762">
    <property type="entry name" value="ALPHA-GLUCOSIDASE"/>
    <property type="match status" value="1"/>
</dbReference>
<keyword evidence="2 4" id="KW-0378">Hydrolase</keyword>
<dbReference type="SUPFAM" id="SSF74650">
    <property type="entry name" value="Galactose mutarotase-like"/>
    <property type="match status" value="1"/>
</dbReference>
<dbReference type="CDD" id="cd14752">
    <property type="entry name" value="GH31_N"/>
    <property type="match status" value="1"/>
</dbReference>
<dbReference type="InterPro" id="IPR011013">
    <property type="entry name" value="Gal_mutarotase_sf_dom"/>
</dbReference>
<comment type="similarity">
    <text evidence="1 4">Belongs to the glycosyl hydrolase 31 family.</text>
</comment>
<dbReference type="EMBL" id="FUWG01000011">
    <property type="protein sequence ID" value="SJZ52417.1"/>
    <property type="molecule type" value="Genomic_DNA"/>
</dbReference>
<dbReference type="GeneID" id="78316824"/>
<dbReference type="SUPFAM" id="SSF51011">
    <property type="entry name" value="Glycosyl hydrolase domain"/>
    <property type="match status" value="1"/>
</dbReference>
<dbReference type="Gene3D" id="2.60.40.1760">
    <property type="entry name" value="glycosyl hydrolase (family 31)"/>
    <property type="match status" value="1"/>
</dbReference>
<dbReference type="InterPro" id="IPR025887">
    <property type="entry name" value="Glyco_hydro_31_N_dom"/>
</dbReference>
<evidence type="ECO:0000259" key="6">
    <source>
        <dbReference type="Pfam" id="PF13802"/>
    </source>
</evidence>
<dbReference type="InterPro" id="IPR017853">
    <property type="entry name" value="GH"/>
</dbReference>
<dbReference type="Pfam" id="PF21365">
    <property type="entry name" value="Glyco_hydro_31_3rd"/>
    <property type="match status" value="1"/>
</dbReference>
<evidence type="ECO:0000256" key="4">
    <source>
        <dbReference type="RuleBase" id="RU361185"/>
    </source>
</evidence>
<dbReference type="AlphaFoldDB" id="A0A1T4LCZ2"/>
<keyword evidence="3 4" id="KW-0326">Glycosidase</keyword>
<sequence>MIYKFIFGKPFETESVVNLPSDTQIFTDDLKQFPAGKISLESGFELSIPLADDDMIFGLGEAMGGINKRGRIYRSWCNDDPSHTEEKESLYGAHNFLVIYSPSSHKCFGLYADYPGNLVIDAGCTKKDVLSLSCGQADIVLYYIEEKNGGIKDVVSAFRNIIGTSYIPPYWAFGYMQSRWGYGSQKDVEDVFDNYRALDIPLDAIFLDIDYMDEFRDFTVDSQKIPDLKKTVSALKENGVHLVPIIDAGVKSDEGYSVDEEGIKENMFCRKKDGSLFRAAVWPGLAHFPDFLNPDVRKWFGNQYSVLLDCGIDGFWNDMNEPALFYSEDGIKRAADTLTELAKKADRNDSIISWSMKDTVLGVQNSIEDYKSFYHRVPASLCGNFSDSEKDGTAIVRHDKVHNLYGFNMTRAAAEYFSSNCEKPVFLISRASFIGMHRYGGIWTGDNCSWWSHILLCLKMLPSLNMCGFLYTGCDLGGFSCNTTRELLLRFLALGVFTPLMRNHSALGTRAQEVYAFENPEDFRAIIQLRYRLLPYLYNEYVKACRNGTMYFRPLAFDYPDDRIALSTEDQLMLGEELMIAPVYVPNATGRTVYLPEDMYCVRCRKENGGCAGGAPEQVLYKKGVHFIFCAADEVVFFIKKNCAVPVVLPARNSSEIDYSTLSWWGDSSAFGKYKMISR</sequence>
<dbReference type="GO" id="GO:0030246">
    <property type="term" value="F:carbohydrate binding"/>
    <property type="evidence" value="ECO:0007669"/>
    <property type="project" value="InterPro"/>
</dbReference>
<organism evidence="8 9">
    <name type="scientific">Treponema porcinum</name>
    <dbReference type="NCBI Taxonomy" id="261392"/>
    <lineage>
        <taxon>Bacteria</taxon>
        <taxon>Pseudomonadati</taxon>
        <taxon>Spirochaetota</taxon>
        <taxon>Spirochaetia</taxon>
        <taxon>Spirochaetales</taxon>
        <taxon>Treponemataceae</taxon>
        <taxon>Treponema</taxon>
    </lineage>
</organism>
<protein>
    <submittedName>
        <fullName evidence="8">Alpha-glucosidase</fullName>
    </submittedName>
</protein>
<dbReference type="SUPFAM" id="SSF51445">
    <property type="entry name" value="(Trans)glycosidases"/>
    <property type="match status" value="1"/>
</dbReference>
<dbReference type="OrthoDB" id="176168at2"/>